<accession>A0ABQ9IIT2</accession>
<evidence type="ECO:0000313" key="2">
    <source>
        <dbReference type="Proteomes" id="UP001159363"/>
    </source>
</evidence>
<proteinExistence type="predicted"/>
<protein>
    <submittedName>
        <fullName evidence="1">Uncharacterized protein</fullName>
    </submittedName>
</protein>
<dbReference type="Proteomes" id="UP001159363">
    <property type="component" value="Chromosome 1"/>
</dbReference>
<gene>
    <name evidence="1" type="ORF">PR048_001959</name>
</gene>
<keyword evidence="2" id="KW-1185">Reference proteome</keyword>
<evidence type="ECO:0000313" key="1">
    <source>
        <dbReference type="EMBL" id="KAJ8896615.1"/>
    </source>
</evidence>
<sequence>MSRRPYMLQQALQFPEESEHLRVKVIVTELMAPKGGRCLVLDVQGQQIIEENPGPNNEQSNQKIAVTQVMKNLGSHKADHHVEGNENIPTSQGKTESNDLIITKNITIVEIRKLPQKNLMQNFTVVAKIDARKSYLLKNAERPSLSSIKPENTSTPKVANKYFVLQTSAQYIQSWYPYREHRNGIFNIWLEHEVGGGTQEIGSCIMKYIKENIHPPVNKLILWSDSCVGQNRSIRHVLMLMYTLQNHVPFESITLRFLLSSHSFLPNDSEFGNVECDLKIQQRLHTDTDYMSVMKCCRKKNSSPSTY</sequence>
<dbReference type="EMBL" id="JARBHB010000001">
    <property type="protein sequence ID" value="KAJ8896615.1"/>
    <property type="molecule type" value="Genomic_DNA"/>
</dbReference>
<name>A0ABQ9IIT2_9NEOP</name>
<comment type="caution">
    <text evidence="1">The sequence shown here is derived from an EMBL/GenBank/DDBJ whole genome shotgun (WGS) entry which is preliminary data.</text>
</comment>
<organism evidence="1 2">
    <name type="scientific">Dryococelus australis</name>
    <dbReference type="NCBI Taxonomy" id="614101"/>
    <lineage>
        <taxon>Eukaryota</taxon>
        <taxon>Metazoa</taxon>
        <taxon>Ecdysozoa</taxon>
        <taxon>Arthropoda</taxon>
        <taxon>Hexapoda</taxon>
        <taxon>Insecta</taxon>
        <taxon>Pterygota</taxon>
        <taxon>Neoptera</taxon>
        <taxon>Polyneoptera</taxon>
        <taxon>Phasmatodea</taxon>
        <taxon>Verophasmatodea</taxon>
        <taxon>Anareolatae</taxon>
        <taxon>Phasmatidae</taxon>
        <taxon>Eurycanthinae</taxon>
        <taxon>Dryococelus</taxon>
    </lineage>
</organism>
<reference evidence="1 2" key="1">
    <citation type="submission" date="2023-02" db="EMBL/GenBank/DDBJ databases">
        <title>LHISI_Scaffold_Assembly.</title>
        <authorList>
            <person name="Stuart O.P."/>
            <person name="Cleave R."/>
            <person name="Magrath M.J.L."/>
            <person name="Mikheyev A.S."/>
        </authorList>
    </citation>
    <scope>NUCLEOTIDE SEQUENCE [LARGE SCALE GENOMIC DNA]</scope>
    <source>
        <strain evidence="1">Daus_M_001</strain>
        <tissue evidence="1">Leg muscle</tissue>
    </source>
</reference>